<feature type="compositionally biased region" description="Low complexity" evidence="4">
    <location>
        <begin position="428"/>
        <end position="442"/>
    </location>
</feature>
<dbReference type="PROSITE" id="PS50158">
    <property type="entry name" value="ZF_CCHC"/>
    <property type="match status" value="1"/>
</dbReference>
<dbReference type="SUPFAM" id="SSF53098">
    <property type="entry name" value="Ribonuclease H-like"/>
    <property type="match status" value="1"/>
</dbReference>
<dbReference type="EMBL" id="LRGB01003341">
    <property type="protein sequence ID" value="KZS03129.1"/>
    <property type="molecule type" value="Genomic_DNA"/>
</dbReference>
<dbReference type="Gene3D" id="1.10.340.70">
    <property type="match status" value="1"/>
</dbReference>
<keyword evidence="2" id="KW-0862">Zinc</keyword>
<dbReference type="FunFam" id="3.30.420.10:FF:000032">
    <property type="entry name" value="Retrovirus-related Pol polyprotein from transposon 297-like Protein"/>
    <property type="match status" value="1"/>
</dbReference>
<dbReference type="GO" id="GO:0008270">
    <property type="term" value="F:zinc ion binding"/>
    <property type="evidence" value="ECO:0007669"/>
    <property type="project" value="UniProtKB-KW"/>
</dbReference>
<evidence type="ECO:0000256" key="5">
    <source>
        <dbReference type="SAM" id="Phobius"/>
    </source>
</evidence>
<comment type="caution">
    <text evidence="8">The sequence shown here is derived from an EMBL/GenBank/DDBJ whole genome shotgun (WGS) entry which is preliminary data.</text>
</comment>
<feature type="coiled-coil region" evidence="3">
    <location>
        <begin position="1020"/>
        <end position="1047"/>
    </location>
</feature>
<evidence type="ECO:0000313" key="8">
    <source>
        <dbReference type="EMBL" id="KZS03129.1"/>
    </source>
</evidence>
<keyword evidence="2" id="KW-0479">Metal-binding</keyword>
<dbReference type="InterPro" id="IPR012337">
    <property type="entry name" value="RNaseH-like_sf"/>
</dbReference>
<feature type="region of interest" description="Disordered" evidence="4">
    <location>
        <begin position="1298"/>
        <end position="1319"/>
    </location>
</feature>
<dbReference type="Pfam" id="PF00665">
    <property type="entry name" value="rve"/>
    <property type="match status" value="1"/>
</dbReference>
<proteinExistence type="predicted"/>
<keyword evidence="3" id="KW-0175">Coiled coil</keyword>
<dbReference type="GO" id="GO:0015074">
    <property type="term" value="P:DNA integration"/>
    <property type="evidence" value="ECO:0007669"/>
    <property type="project" value="InterPro"/>
</dbReference>
<feature type="compositionally biased region" description="Low complexity" evidence="4">
    <location>
        <begin position="1096"/>
        <end position="1112"/>
    </location>
</feature>
<protein>
    <recommendedName>
        <fullName evidence="1">RNA-directed DNA polymerase</fullName>
        <ecNumber evidence="1">2.7.7.49</ecNumber>
    </recommendedName>
</protein>
<feature type="region of interest" description="Disordered" evidence="4">
    <location>
        <begin position="136"/>
        <end position="155"/>
    </location>
</feature>
<dbReference type="InterPro" id="IPR001584">
    <property type="entry name" value="Integrase_cat-core"/>
</dbReference>
<feature type="compositionally biased region" description="Low complexity" evidence="4">
    <location>
        <begin position="137"/>
        <end position="147"/>
    </location>
</feature>
<feature type="domain" description="CCHC-type" evidence="6">
    <location>
        <begin position="674"/>
        <end position="689"/>
    </location>
</feature>
<feature type="region of interest" description="Disordered" evidence="4">
    <location>
        <begin position="402"/>
        <end position="444"/>
    </location>
</feature>
<dbReference type="STRING" id="35525.A0A164KBT5"/>
<evidence type="ECO:0000256" key="4">
    <source>
        <dbReference type="SAM" id="MobiDB-lite"/>
    </source>
</evidence>
<keyword evidence="9" id="KW-1185">Reference proteome</keyword>
<dbReference type="Gene3D" id="3.30.420.10">
    <property type="entry name" value="Ribonuclease H-like superfamily/Ribonuclease H"/>
    <property type="match status" value="1"/>
</dbReference>
<feature type="transmembrane region" description="Helical" evidence="5">
    <location>
        <begin position="1748"/>
        <end position="1771"/>
    </location>
</feature>
<feature type="compositionally biased region" description="Polar residues" evidence="4">
    <location>
        <begin position="349"/>
        <end position="360"/>
    </location>
</feature>
<organism evidence="8 9">
    <name type="scientific">Daphnia magna</name>
    <dbReference type="NCBI Taxonomy" id="35525"/>
    <lineage>
        <taxon>Eukaryota</taxon>
        <taxon>Metazoa</taxon>
        <taxon>Ecdysozoa</taxon>
        <taxon>Arthropoda</taxon>
        <taxon>Crustacea</taxon>
        <taxon>Branchiopoda</taxon>
        <taxon>Diplostraca</taxon>
        <taxon>Cladocera</taxon>
        <taxon>Anomopoda</taxon>
        <taxon>Daphniidae</taxon>
        <taxon>Daphnia</taxon>
    </lineage>
</organism>
<dbReference type="Pfam" id="PF17921">
    <property type="entry name" value="Integrase_H2C2"/>
    <property type="match status" value="1"/>
</dbReference>
<dbReference type="InterPro" id="IPR050951">
    <property type="entry name" value="Retrovirus_Pol_polyprotein"/>
</dbReference>
<feature type="compositionally biased region" description="Basic and acidic residues" evidence="4">
    <location>
        <begin position="1306"/>
        <end position="1319"/>
    </location>
</feature>
<feature type="region of interest" description="Disordered" evidence="4">
    <location>
        <begin position="1"/>
        <end position="33"/>
    </location>
</feature>
<dbReference type="PANTHER" id="PTHR37984">
    <property type="entry name" value="PROTEIN CBG26694"/>
    <property type="match status" value="1"/>
</dbReference>
<dbReference type="OrthoDB" id="3863715at2759"/>
<reference evidence="8 9" key="1">
    <citation type="submission" date="2016-03" db="EMBL/GenBank/DDBJ databases">
        <title>EvidentialGene: Evidence-directed Construction of Genes on Genomes.</title>
        <authorList>
            <person name="Gilbert D.G."/>
            <person name="Choi J.-H."/>
            <person name="Mockaitis K."/>
            <person name="Colbourne J."/>
            <person name="Pfrender M."/>
        </authorList>
    </citation>
    <scope>NUCLEOTIDE SEQUENCE [LARGE SCALE GENOMIC DNA]</scope>
    <source>
        <strain evidence="8 9">Xinb3</strain>
        <tissue evidence="8">Complete organism</tissue>
    </source>
</reference>
<feature type="region of interest" description="Disordered" evidence="4">
    <location>
        <begin position="74"/>
        <end position="107"/>
    </location>
</feature>
<dbReference type="GO" id="GO:0003964">
    <property type="term" value="F:RNA-directed DNA polymerase activity"/>
    <property type="evidence" value="ECO:0007669"/>
    <property type="project" value="UniProtKB-EC"/>
</dbReference>
<evidence type="ECO:0000256" key="1">
    <source>
        <dbReference type="ARBA" id="ARBA00012493"/>
    </source>
</evidence>
<name>A0A164KBT5_9CRUS</name>
<evidence type="ECO:0000313" key="9">
    <source>
        <dbReference type="Proteomes" id="UP000076858"/>
    </source>
</evidence>
<dbReference type="InterPro" id="IPR041588">
    <property type="entry name" value="Integrase_H2C2"/>
</dbReference>
<feature type="domain" description="Integrase catalytic" evidence="7">
    <location>
        <begin position="832"/>
        <end position="993"/>
    </location>
</feature>
<keyword evidence="5" id="KW-0472">Membrane</keyword>
<dbReference type="Proteomes" id="UP000076858">
    <property type="component" value="Unassembled WGS sequence"/>
</dbReference>
<feature type="compositionally biased region" description="Polar residues" evidence="4">
    <location>
        <begin position="408"/>
        <end position="427"/>
    </location>
</feature>
<keyword evidence="2" id="KW-0863">Zinc-finger</keyword>
<dbReference type="PROSITE" id="PS50994">
    <property type="entry name" value="INTEGRASE"/>
    <property type="match status" value="1"/>
</dbReference>
<dbReference type="FunFam" id="1.10.340.70:FF:000001">
    <property type="entry name" value="Retrovirus-related Pol polyprotein from transposon gypsy-like Protein"/>
    <property type="match status" value="1"/>
</dbReference>
<feature type="region of interest" description="Disordered" evidence="4">
    <location>
        <begin position="1095"/>
        <end position="1139"/>
    </location>
</feature>
<feature type="region of interest" description="Disordered" evidence="4">
    <location>
        <begin position="316"/>
        <end position="335"/>
    </location>
</feature>
<evidence type="ECO:0000259" key="7">
    <source>
        <dbReference type="PROSITE" id="PS50994"/>
    </source>
</evidence>
<dbReference type="GO" id="GO:0003676">
    <property type="term" value="F:nucleic acid binding"/>
    <property type="evidence" value="ECO:0007669"/>
    <property type="project" value="InterPro"/>
</dbReference>
<gene>
    <name evidence="8" type="ORF">APZ42_034250</name>
</gene>
<keyword evidence="5" id="KW-1133">Transmembrane helix</keyword>
<keyword evidence="5" id="KW-0812">Transmembrane</keyword>
<feature type="compositionally biased region" description="Polar residues" evidence="4">
    <location>
        <begin position="1"/>
        <end position="21"/>
    </location>
</feature>
<dbReference type="PANTHER" id="PTHR37984:SF15">
    <property type="entry name" value="INTEGRASE CATALYTIC DOMAIN-CONTAINING PROTEIN"/>
    <property type="match status" value="1"/>
</dbReference>
<dbReference type="InterPro" id="IPR001878">
    <property type="entry name" value="Znf_CCHC"/>
</dbReference>
<feature type="region of interest" description="Disordered" evidence="4">
    <location>
        <begin position="342"/>
        <end position="368"/>
    </location>
</feature>
<evidence type="ECO:0000259" key="6">
    <source>
        <dbReference type="PROSITE" id="PS50158"/>
    </source>
</evidence>
<dbReference type="InterPro" id="IPR036397">
    <property type="entry name" value="RNaseH_sf"/>
</dbReference>
<evidence type="ECO:0000256" key="3">
    <source>
        <dbReference type="SAM" id="Coils"/>
    </source>
</evidence>
<sequence>MFTYTGARSKTYSKLSENTAHSESEAPLLQQPIVNTDHAAPLVTPAMSQCKRPTRSTHIKATVSNSPSILAKTIDWIRRSPPPSDYSDTESEPALTSRGNKTSPTKPLPLCITSAPGAAAASYHSDVKVSPNIILDSSKSNHASPSSNDQTIRDQHDHRRTFSLEHSPIGTAINASRANQDTICRDLTPSSSRITIPPTEATGKTLISTPRKGFYQLSSGADHHLPVIDRNLTPPSSCSPIQPAEKIELSATIAEISSTQFDTTFPPVDRRPYSPLSSADDISISVRDSDWTSGRNYTTSRTSFSDIGHDELYAEGYSSESPTDEPSSESSSGEELPAHFDIDVDINTPGPTSDCESSVGTRRKRYRQQSYRATCKKLPNAIHQHPTNSANIISHTNHGINCSRHRSTAPSSGTLASNQNKHQPVKTSQKMNNNQQSHQSNNLPLGDLQDYQKGQRALTMLLQIPNFSGGLTARFDRWIKLFDNVVAISNWTDEDKINMPITKMTGAANEILQNLLDSYSLYPKSEHENSSDAVRLQILRQKFLQGLDPALRNKIMYKPFTTYETMVADTNKYALRMENEKEEIHKREFVKAVNGHSGPSEIQKLQVMIQEQNEKICALTMKKTIILVLTFTPKTRSQEYYEQPPNNLFRHGQERQSYGRPFQKYNRPPTTATCHFCGIKGHLMKDCRKFQQRPAGNETTTITPNLPGQGQENAKVPTVTLGQLKKRVKEIDFYQVLNGVLYRREHPIKSNKRQDVNYQVVLPLDLRPTVLKHLHDDPTAGHLAYQRTYLKVKNHYYWPSKREDIKEYCRVCKACLANTKTTYRTFLHPHELAKAPFDVVGMDFMGPFNPPSTRNNKYIMVITDYFTKLPEVVALPDQTALTTADAFLDLIVQRHGLPKAIVSDRGSNFTSSVFRNLCKSLNIDQRLTTAYNPASNGHTERFNRTLTSMLRKELEDGCHDNWENILGEVCFAYRTSIHSSTLESPFFMQYGRDANLPINNFLEAMTAPIASPSDYVSSLLERLQMSFQRAREENKKARKRQREQYNKRAVIQDYKVGDKMLLDIKVLPHGESKKFISKFQGPYRITKVYKKKPWTSLTTPSSQNESSSPESNHQLENKEEEPYDINGSHSGDFISKPPRKMAEGLDENLFSQNIFSKEELLRFEQVWRKGFCDFLEEEISEEFSKLSTPPPKDNLDREWDELYTSKGAPAAYEPKPKTPTDEEINAEATPGIPYVEEEYYRKHRSPSIRTFRKHKAKFEEHLERKKIKLRPFGDESPCPDSYPLPNFSTYEGINWTDLTPEPVTQKTDDDKTREQKKRQMNDDYPAILEPAQKNVEYTLWTNRRSGIKFQGTICGRWTKINHITTDFFGQKIIVPETIALDTSVEDCNIMGKLRKCEDRQMHFVDGKWTLNTEQPTSGTWFSTVSPSVINCALEDITLIRQGDDNIIDTPLGKANVSHGSHTHNHLTLIWDKALASALDNTPKRIDNGEGHLIKTSTPETYRLEDETKQLGFHIKRINRCLTAFCQHKNDSFTVIGDEHLFITIHNFDVSESDAVTQSSILGPQQTGPLSKANRSNSPLDYILRSQNKLAAHGQFVRDKVIEQENYMIRTIRNTQSELIQTKRTLAISTAQYDGWLAANILQLPECMTIKSNGTRTKAEATLIQPERDWPTTFRYDDDNTYEYEPQANPAYDDWAGSNMNIVADIAAAMAEQHINDNGGSYPIKTLILTSKEKADISNYVTWWETIKIILTLTGLLIILALTFQLLHWFGIFELCWTGCFKPTHRTLQNIRRPQRRRCEVMDISEPVDLRQFLPPLQTDV</sequence>
<evidence type="ECO:0000256" key="2">
    <source>
        <dbReference type="PROSITE-ProRule" id="PRU00047"/>
    </source>
</evidence>
<dbReference type="EC" id="2.7.7.49" evidence="1"/>
<accession>A0A164KBT5</accession>